<dbReference type="EMBL" id="AXDT01000133">
    <property type="protein sequence ID" value="ERT12409.1"/>
    <property type="molecule type" value="Genomic_DNA"/>
</dbReference>
<proteinExistence type="predicted"/>
<feature type="domain" description="Haemin-degrading HemS/ChuX" evidence="1">
    <location>
        <begin position="2"/>
        <end position="81"/>
    </location>
</feature>
<dbReference type="AlphaFoldDB" id="U7QWS1"/>
<dbReference type="InterPro" id="IPR007845">
    <property type="entry name" value="HemS/ChuX_dom"/>
</dbReference>
<name>U7QWS1_PHOTE</name>
<evidence type="ECO:0000313" key="2">
    <source>
        <dbReference type="EMBL" id="ERT12409.1"/>
    </source>
</evidence>
<comment type="caution">
    <text evidence="2">The sequence shown here is derived from an EMBL/GenBank/DDBJ whole genome shotgun (WGS) entry which is preliminary data.</text>
</comment>
<dbReference type="SUPFAM" id="SSF144064">
    <property type="entry name" value="Heme iron utilization protein-like"/>
    <property type="match status" value="1"/>
</dbReference>
<dbReference type="Pfam" id="PF05171">
    <property type="entry name" value="HemS"/>
    <property type="match status" value="1"/>
</dbReference>
<evidence type="ECO:0000259" key="1">
    <source>
        <dbReference type="Pfam" id="PF05171"/>
    </source>
</evidence>
<organism evidence="2 3">
    <name type="scientific">Photorhabdus temperata J3</name>
    <dbReference type="NCBI Taxonomy" id="1389415"/>
    <lineage>
        <taxon>Bacteria</taxon>
        <taxon>Pseudomonadati</taxon>
        <taxon>Pseudomonadota</taxon>
        <taxon>Gammaproteobacteria</taxon>
        <taxon>Enterobacterales</taxon>
        <taxon>Morganellaceae</taxon>
        <taxon>Photorhabdus</taxon>
    </lineage>
</organism>
<sequence length="93" mass="10724">MPYQEENSDQKWINIFNRNFTLHLIESAIAESWVTRKPTSDGFVTSLELFDANGNQIAQLFGQRTEGTSEQTQWREQVAALPKLQPVQEERIA</sequence>
<dbReference type="InterPro" id="IPR053733">
    <property type="entry name" value="Heme_Transport_Util_sf"/>
</dbReference>
<keyword evidence="3" id="KW-1185">Reference proteome</keyword>
<accession>U7QWS1</accession>
<dbReference type="GO" id="GO:0006826">
    <property type="term" value="P:iron ion transport"/>
    <property type="evidence" value="ECO:0007669"/>
    <property type="project" value="InterPro"/>
</dbReference>
<evidence type="ECO:0000313" key="3">
    <source>
        <dbReference type="Proteomes" id="UP000017133"/>
    </source>
</evidence>
<dbReference type="Proteomes" id="UP000017133">
    <property type="component" value="Unassembled WGS sequence"/>
</dbReference>
<gene>
    <name evidence="2" type="ORF">O185_14325</name>
</gene>
<dbReference type="Gene3D" id="3.40.1570.10">
    <property type="entry name" value="HemS/ChuS/ChuX like domains"/>
    <property type="match status" value="1"/>
</dbReference>
<protein>
    <recommendedName>
        <fullName evidence="1">Haemin-degrading HemS/ChuX domain-containing protein</fullName>
    </recommendedName>
</protein>
<reference evidence="2 3" key="1">
    <citation type="submission" date="2013-10" db="EMBL/GenBank/DDBJ databases">
        <title>Whole Genome Shotgun Sequence of Photorhabdus temperata J3.</title>
        <authorList>
            <person name="Park G.-S."/>
            <person name="Hong S.-J."/>
            <person name="Shin J.-H."/>
        </authorList>
    </citation>
    <scope>NUCLEOTIDE SEQUENCE [LARGE SCALE GENOMIC DNA]</scope>
    <source>
        <strain evidence="2 3">J3</strain>
    </source>
</reference>
<dbReference type="PATRIC" id="fig|1389415.4.peg.2850"/>